<dbReference type="SMART" id="SM00244">
    <property type="entry name" value="PHB"/>
    <property type="match status" value="1"/>
</dbReference>
<dbReference type="GO" id="GO:0005634">
    <property type="term" value="C:nucleus"/>
    <property type="evidence" value="ECO:0007669"/>
    <property type="project" value="UniProtKB-SubCell"/>
</dbReference>
<evidence type="ECO:0000256" key="9">
    <source>
        <dbReference type="ARBA" id="ARBA00023136"/>
    </source>
</evidence>
<dbReference type="GO" id="GO:0007005">
    <property type="term" value="P:mitochondrion organization"/>
    <property type="evidence" value="ECO:0007669"/>
    <property type="project" value="TreeGrafter"/>
</dbReference>
<keyword evidence="9" id="KW-0472">Membrane</keyword>
<evidence type="ECO:0000256" key="12">
    <source>
        <dbReference type="RuleBase" id="RU366048"/>
    </source>
</evidence>
<comment type="similarity">
    <text evidence="4 12">Belongs to the prohibitin family.</text>
</comment>
<reference evidence="14" key="1">
    <citation type="submission" date="2019-08" db="EMBL/GenBank/DDBJ databases">
        <title>Three high-quality genomes provides insights into domestication of ducks.</title>
        <authorList>
            <person name="Hou Z.C."/>
            <person name="Zhu F."/>
            <person name="Yin Z.T."/>
            <person name="Zhang F."/>
        </authorList>
    </citation>
    <scope>NUCLEOTIDE SEQUENCE [LARGE SCALE GENOMIC DNA]</scope>
</reference>
<keyword evidence="5" id="KW-1003">Cell membrane</keyword>
<evidence type="ECO:0000256" key="11">
    <source>
        <dbReference type="ARBA" id="ARBA00064091"/>
    </source>
</evidence>
<evidence type="ECO:0000313" key="15">
    <source>
        <dbReference type="Proteomes" id="UP000694400"/>
    </source>
</evidence>
<dbReference type="Ensembl" id="ENSAPLT00020003413.1">
    <property type="protein sequence ID" value="ENSAPLP00020003183.1"/>
    <property type="gene ID" value="ENSAPLG00020002333.1"/>
</dbReference>
<proteinExistence type="inferred from homology"/>
<dbReference type="Proteomes" id="UP000694400">
    <property type="component" value="Chromosome 1"/>
</dbReference>
<reference evidence="14" key="3">
    <citation type="submission" date="2025-09" db="UniProtKB">
        <authorList>
            <consortium name="Ensembl"/>
        </authorList>
    </citation>
    <scope>IDENTIFICATION</scope>
</reference>
<keyword evidence="8" id="KW-0496">Mitochondrion</keyword>
<organism evidence="14 15">
    <name type="scientific">Anas platyrhynchos</name>
    <name type="common">Mallard</name>
    <name type="synonym">Anas boschas</name>
    <dbReference type="NCBI Taxonomy" id="8839"/>
    <lineage>
        <taxon>Eukaryota</taxon>
        <taxon>Metazoa</taxon>
        <taxon>Chordata</taxon>
        <taxon>Craniata</taxon>
        <taxon>Vertebrata</taxon>
        <taxon>Euteleostomi</taxon>
        <taxon>Archelosauria</taxon>
        <taxon>Archosauria</taxon>
        <taxon>Dinosauria</taxon>
        <taxon>Saurischia</taxon>
        <taxon>Theropoda</taxon>
        <taxon>Coelurosauria</taxon>
        <taxon>Aves</taxon>
        <taxon>Neognathae</taxon>
        <taxon>Galloanserae</taxon>
        <taxon>Anseriformes</taxon>
        <taxon>Anatidae</taxon>
        <taxon>Anatinae</taxon>
        <taxon>Anas</taxon>
    </lineage>
</organism>
<dbReference type="InterPro" id="IPR036013">
    <property type="entry name" value="Band_7/SPFH_dom_sf"/>
</dbReference>
<evidence type="ECO:0000313" key="14">
    <source>
        <dbReference type="Ensembl" id="ENSAPLP00020003183.1"/>
    </source>
</evidence>
<sequence>MAQNLKDLAGRLPAGPRGVGTALKLLLGAGALAYGVRESVFIVEGGQRAIFFNRIGGVQQDTILAEGLHFRIPWFQYPIIYDIRARPRKISSPTGSKDLQMVNISLRVLTRPNAAELPSMYQRLGLDYEERVLPSIVNEVLKSVVAKFNASQLITQRAQVSLLIRRELTERAKDFSLILDDVAITELSFSREYTAAVEAKQVAQQEAQRAQFLVEKAKQEQKQKIVQAEGEATAAKMLGEALSRNPGYIKLRKIRAAQNISKTVSGGAQNTHLPIAVILLCCLCSAHMGEVKVNVTCLVPIFIPAMLSSVQIELTISLAVISTYTW</sequence>
<evidence type="ECO:0000256" key="1">
    <source>
        <dbReference type="ARBA" id="ARBA00004123"/>
    </source>
</evidence>
<dbReference type="PANTHER" id="PTHR23222">
    <property type="entry name" value="PROHIBITIN"/>
    <property type="match status" value="1"/>
</dbReference>
<reference evidence="14" key="2">
    <citation type="submission" date="2025-08" db="UniProtKB">
        <authorList>
            <consortium name="Ensembl"/>
        </authorList>
    </citation>
    <scope>IDENTIFICATION</scope>
</reference>
<dbReference type="SUPFAM" id="SSF117892">
    <property type="entry name" value="Band 7/SPFH domain"/>
    <property type="match status" value="1"/>
</dbReference>
<evidence type="ECO:0000256" key="3">
    <source>
        <dbReference type="ARBA" id="ARBA00004273"/>
    </source>
</evidence>
<protein>
    <recommendedName>
        <fullName evidence="12">Prohibitin</fullName>
    </recommendedName>
</protein>
<evidence type="ECO:0000256" key="7">
    <source>
        <dbReference type="ARBA" id="ARBA00023054"/>
    </source>
</evidence>
<evidence type="ECO:0000256" key="5">
    <source>
        <dbReference type="ARBA" id="ARBA00022475"/>
    </source>
</evidence>
<evidence type="ECO:0000256" key="2">
    <source>
        <dbReference type="ARBA" id="ARBA00004236"/>
    </source>
</evidence>
<keyword evidence="6 12" id="KW-0999">Mitochondrion inner membrane</keyword>
<evidence type="ECO:0000259" key="13">
    <source>
        <dbReference type="SMART" id="SM00244"/>
    </source>
</evidence>
<dbReference type="AlphaFoldDB" id="A0A8B9QTG1"/>
<dbReference type="PANTHER" id="PTHR23222:SF1">
    <property type="entry name" value="PROHIBITIN-2"/>
    <property type="match status" value="1"/>
</dbReference>
<evidence type="ECO:0000256" key="8">
    <source>
        <dbReference type="ARBA" id="ARBA00023128"/>
    </source>
</evidence>
<dbReference type="Pfam" id="PF01145">
    <property type="entry name" value="Band_7"/>
    <property type="match status" value="1"/>
</dbReference>
<dbReference type="InterPro" id="IPR000163">
    <property type="entry name" value="Prohibitin"/>
</dbReference>
<comment type="subunit">
    <text evidence="11">The mitochondrial prohibitin complex consists of two subunits (PHB1 and PHB2), assembled into a membrane-associated ring-shaped supercomplex of approximately 1 mDa.</text>
</comment>
<dbReference type="GO" id="GO:0005886">
    <property type="term" value="C:plasma membrane"/>
    <property type="evidence" value="ECO:0007669"/>
    <property type="project" value="UniProtKB-SubCell"/>
</dbReference>
<feature type="domain" description="Band 7" evidence="13">
    <location>
        <begin position="38"/>
        <end position="201"/>
    </location>
</feature>
<dbReference type="InterPro" id="IPR001107">
    <property type="entry name" value="Band_7"/>
</dbReference>
<evidence type="ECO:0000256" key="4">
    <source>
        <dbReference type="ARBA" id="ARBA00009658"/>
    </source>
</evidence>
<dbReference type="CDD" id="cd03401">
    <property type="entry name" value="SPFH_prohibitin"/>
    <property type="match status" value="1"/>
</dbReference>
<evidence type="ECO:0000256" key="6">
    <source>
        <dbReference type="ARBA" id="ARBA00022792"/>
    </source>
</evidence>
<keyword evidence="7" id="KW-0175">Coiled coil</keyword>
<name>A0A8B9QTG1_ANAPL</name>
<dbReference type="Gene3D" id="3.30.479.30">
    <property type="entry name" value="Band 7 domain"/>
    <property type="match status" value="1"/>
</dbReference>
<accession>A0A8B9QTG1</accession>
<dbReference type="GO" id="GO:0005743">
    <property type="term" value="C:mitochondrial inner membrane"/>
    <property type="evidence" value="ECO:0007669"/>
    <property type="project" value="UniProtKB-SubCell"/>
</dbReference>
<comment type="subcellular location">
    <subcellularLocation>
        <location evidence="2">Cell membrane</location>
    </subcellularLocation>
    <subcellularLocation>
        <location evidence="3 12">Mitochondrion inner membrane</location>
    </subcellularLocation>
    <subcellularLocation>
        <location evidence="1">Nucleus</location>
    </subcellularLocation>
</comment>
<comment type="function">
    <text evidence="10">Protein with pleiotropic attributes mediated in a cell-compartment- and tissue-specific manner, which include the plasma membrane-associated cell signaling functions, mitochondrial chaperone, and transcriptional co-regulator of transcription factors and sex steroid hormones in the nucleus.</text>
</comment>
<evidence type="ECO:0000256" key="10">
    <source>
        <dbReference type="ARBA" id="ARBA00037479"/>
    </source>
</evidence>
<dbReference type="PRINTS" id="PR00679">
    <property type="entry name" value="PROHIBITIN"/>
</dbReference>
<dbReference type="FunFam" id="3.30.479.30:FF:000001">
    <property type="entry name" value="Prohibitin 2"/>
    <property type="match status" value="1"/>
</dbReference>